<proteinExistence type="predicted"/>
<keyword evidence="2" id="KW-1185">Reference proteome</keyword>
<protein>
    <submittedName>
        <fullName evidence="3">DUF148 domain-containing protein</fullName>
    </submittedName>
</protein>
<reference evidence="3" key="1">
    <citation type="submission" date="2016-04" db="UniProtKB">
        <authorList>
            <consortium name="WormBaseParasite"/>
        </authorList>
    </citation>
    <scope>IDENTIFICATION</scope>
</reference>
<accession>A0A0N5AUS0</accession>
<keyword evidence="1" id="KW-0732">Signal</keyword>
<feature type="signal peptide" evidence="1">
    <location>
        <begin position="1"/>
        <end position="20"/>
    </location>
</feature>
<feature type="chain" id="PRO_5007419272" evidence="1">
    <location>
        <begin position="21"/>
        <end position="212"/>
    </location>
</feature>
<dbReference type="WBParaSite" id="SMUV_0000861201-mRNA-1">
    <property type="protein sequence ID" value="SMUV_0000861201-mRNA-1"/>
    <property type="gene ID" value="SMUV_0000861201"/>
</dbReference>
<dbReference type="PROSITE" id="PS51257">
    <property type="entry name" value="PROKAR_LIPOPROTEIN"/>
    <property type="match status" value="1"/>
</dbReference>
<organism evidence="2 3">
    <name type="scientific">Syphacia muris</name>
    <dbReference type="NCBI Taxonomy" id="451379"/>
    <lineage>
        <taxon>Eukaryota</taxon>
        <taxon>Metazoa</taxon>
        <taxon>Ecdysozoa</taxon>
        <taxon>Nematoda</taxon>
        <taxon>Chromadorea</taxon>
        <taxon>Rhabditida</taxon>
        <taxon>Spirurina</taxon>
        <taxon>Oxyuridomorpha</taxon>
        <taxon>Oxyuroidea</taxon>
        <taxon>Oxyuridae</taxon>
        <taxon>Syphacia</taxon>
    </lineage>
</organism>
<dbReference type="AlphaFoldDB" id="A0A0N5AUS0"/>
<sequence>MRLCYVTCFPLFLLLQTAVSIPCNWSGWGSCDSTRSFLNASDAAIGEYDGIISNVYLTSIDLRNSLDRWAEKQDESVKEAYEKRKQQVLSNTDQANQLRLRLAENSTDEVLRVMQQLIQISTNQSISPVQQSIQISEIMNSEPDAVALEILNIEHQVVSVGLQKTYIRGNETWIPENSAFELNLNLDEVSSGTDVEVNGIGEEEALLTPNDE</sequence>
<evidence type="ECO:0000256" key="1">
    <source>
        <dbReference type="SAM" id="SignalP"/>
    </source>
</evidence>
<dbReference type="Proteomes" id="UP000046393">
    <property type="component" value="Unplaced"/>
</dbReference>
<evidence type="ECO:0000313" key="3">
    <source>
        <dbReference type="WBParaSite" id="SMUV_0000861201-mRNA-1"/>
    </source>
</evidence>
<name>A0A0N5AUS0_9BILA</name>
<evidence type="ECO:0000313" key="2">
    <source>
        <dbReference type="Proteomes" id="UP000046393"/>
    </source>
</evidence>